<evidence type="ECO:0000259" key="2">
    <source>
        <dbReference type="Pfam" id="PF13883"/>
    </source>
</evidence>
<feature type="chain" id="PRO_5007882329" description="CREG-like beta-barrel domain-containing protein" evidence="1">
    <location>
        <begin position="24"/>
        <end position="212"/>
    </location>
</feature>
<gene>
    <name evidence="3" type="ORF">FIBSPDRAFT_1035700</name>
</gene>
<name>A0A166XF41_9AGAM</name>
<dbReference type="InterPro" id="IPR055343">
    <property type="entry name" value="CREG_beta-barrel"/>
</dbReference>
<accession>A0A166XF41</accession>
<protein>
    <recommendedName>
        <fullName evidence="2">CREG-like beta-barrel domain-containing protein</fullName>
    </recommendedName>
</protein>
<dbReference type="Pfam" id="PF13883">
    <property type="entry name" value="CREG_beta-barrel"/>
    <property type="match status" value="1"/>
</dbReference>
<feature type="domain" description="CREG-like beta-barrel" evidence="2">
    <location>
        <begin position="26"/>
        <end position="193"/>
    </location>
</feature>
<dbReference type="SUPFAM" id="SSF50475">
    <property type="entry name" value="FMN-binding split barrel"/>
    <property type="match status" value="1"/>
</dbReference>
<dbReference type="STRING" id="436010.A0A166XF41"/>
<evidence type="ECO:0000313" key="4">
    <source>
        <dbReference type="Proteomes" id="UP000076532"/>
    </source>
</evidence>
<dbReference type="InterPro" id="IPR012349">
    <property type="entry name" value="Split_barrel_FMN-bd"/>
</dbReference>
<proteinExistence type="predicted"/>
<sequence length="212" mass="23532">MMFFKVNLLSLVYLIASLVCSRAYETVEDAAVIARRLVDDSPNFIATMATVYPSDHPHMAGQPFALQAYYSTYYQNGSLLLLVLPISRHTQNIMQSPGHTASLTMASPLPAARSARVSLAGNVTIFWDDEDIAEEEAMKAFYLAQHPDAKRWLPNDDGAAHIAFWARFDPQDVYFVGGFGTTHYIGGIPLDLYQRSSSKRGVAGRLFVTQYA</sequence>
<dbReference type="OrthoDB" id="2138282at2759"/>
<reference evidence="3 4" key="1">
    <citation type="journal article" date="2016" name="Mol. Biol. Evol.">
        <title>Comparative Genomics of Early-Diverging Mushroom-Forming Fungi Provides Insights into the Origins of Lignocellulose Decay Capabilities.</title>
        <authorList>
            <person name="Nagy L.G."/>
            <person name="Riley R."/>
            <person name="Tritt A."/>
            <person name="Adam C."/>
            <person name="Daum C."/>
            <person name="Floudas D."/>
            <person name="Sun H."/>
            <person name="Yadav J.S."/>
            <person name="Pangilinan J."/>
            <person name="Larsson K.H."/>
            <person name="Matsuura K."/>
            <person name="Barry K."/>
            <person name="Labutti K."/>
            <person name="Kuo R."/>
            <person name="Ohm R.A."/>
            <person name="Bhattacharya S.S."/>
            <person name="Shirouzu T."/>
            <person name="Yoshinaga Y."/>
            <person name="Martin F.M."/>
            <person name="Grigoriev I.V."/>
            <person name="Hibbett D.S."/>
        </authorList>
    </citation>
    <scope>NUCLEOTIDE SEQUENCE [LARGE SCALE GENOMIC DNA]</scope>
    <source>
        <strain evidence="3 4">CBS 109695</strain>
    </source>
</reference>
<dbReference type="Proteomes" id="UP000076532">
    <property type="component" value="Unassembled WGS sequence"/>
</dbReference>
<organism evidence="3 4">
    <name type="scientific">Athelia psychrophila</name>
    <dbReference type="NCBI Taxonomy" id="1759441"/>
    <lineage>
        <taxon>Eukaryota</taxon>
        <taxon>Fungi</taxon>
        <taxon>Dikarya</taxon>
        <taxon>Basidiomycota</taxon>
        <taxon>Agaricomycotina</taxon>
        <taxon>Agaricomycetes</taxon>
        <taxon>Agaricomycetidae</taxon>
        <taxon>Atheliales</taxon>
        <taxon>Atheliaceae</taxon>
        <taxon>Athelia</taxon>
    </lineage>
</organism>
<dbReference type="Gene3D" id="2.30.110.10">
    <property type="entry name" value="Electron Transport, Fmn-binding Protein, Chain A"/>
    <property type="match status" value="1"/>
</dbReference>
<keyword evidence="1" id="KW-0732">Signal</keyword>
<dbReference type="PANTHER" id="PTHR37273:SF1">
    <property type="entry name" value="ADL397C-AP"/>
    <property type="match status" value="1"/>
</dbReference>
<dbReference type="EMBL" id="KV417480">
    <property type="protein sequence ID" value="KZP34721.1"/>
    <property type="molecule type" value="Genomic_DNA"/>
</dbReference>
<dbReference type="PANTHER" id="PTHR37273">
    <property type="entry name" value="CHROMOSOME 8, WHOLE GENOME SHOTGUN SEQUENCE"/>
    <property type="match status" value="1"/>
</dbReference>
<keyword evidence="4" id="KW-1185">Reference proteome</keyword>
<evidence type="ECO:0000313" key="3">
    <source>
        <dbReference type="EMBL" id="KZP34721.1"/>
    </source>
</evidence>
<feature type="signal peptide" evidence="1">
    <location>
        <begin position="1"/>
        <end position="23"/>
    </location>
</feature>
<dbReference type="AlphaFoldDB" id="A0A166XF41"/>
<evidence type="ECO:0000256" key="1">
    <source>
        <dbReference type="SAM" id="SignalP"/>
    </source>
</evidence>